<dbReference type="SUPFAM" id="SSF48403">
    <property type="entry name" value="Ankyrin repeat"/>
    <property type="match status" value="1"/>
</dbReference>
<dbReference type="VEuPathDB" id="GiardiaDB:GMRT_23241"/>
<dbReference type="InterPro" id="IPR036770">
    <property type="entry name" value="Ankyrin_rpt-contain_sf"/>
</dbReference>
<comment type="caution">
    <text evidence="3">The sequence shown here is derived from an EMBL/GenBank/DDBJ whole genome shotgun (WGS) entry which is preliminary data.</text>
</comment>
<name>A0A4Z1T3L2_GIAMU</name>
<feature type="region of interest" description="Disordered" evidence="2">
    <location>
        <begin position="623"/>
        <end position="676"/>
    </location>
</feature>
<dbReference type="AlphaFoldDB" id="A0A4Z1T3L2"/>
<feature type="coiled-coil region" evidence="1">
    <location>
        <begin position="332"/>
        <end position="450"/>
    </location>
</feature>
<dbReference type="Pfam" id="PF12796">
    <property type="entry name" value="Ank_2"/>
    <property type="match status" value="1"/>
</dbReference>
<reference evidence="3 4" key="1">
    <citation type="submission" date="2019-05" db="EMBL/GenBank/DDBJ databases">
        <title>The compact genome of Giardia muris reveals important steps in the evolution of intestinal protozoan parasites.</title>
        <authorList>
            <person name="Xu F."/>
            <person name="Jimenez-Gonzalez A."/>
            <person name="Einarsson E."/>
            <person name="Astvaldsson A."/>
            <person name="Peirasmaki D."/>
            <person name="Eckmann L."/>
            <person name="Andersson J.O."/>
            <person name="Svard S.G."/>
            <person name="Jerlstrom-Hultqvist J."/>
        </authorList>
    </citation>
    <scope>NUCLEOTIDE SEQUENCE [LARGE SCALE GENOMIC DNA]</scope>
    <source>
        <strain evidence="3 4">Roberts-Thomson</strain>
    </source>
</reference>
<organism evidence="3 4">
    <name type="scientific">Giardia muris</name>
    <dbReference type="NCBI Taxonomy" id="5742"/>
    <lineage>
        <taxon>Eukaryota</taxon>
        <taxon>Metamonada</taxon>
        <taxon>Diplomonadida</taxon>
        <taxon>Hexamitidae</taxon>
        <taxon>Giardiinae</taxon>
        <taxon>Giardia</taxon>
    </lineage>
</organism>
<proteinExistence type="predicted"/>
<dbReference type="PANTHER" id="PTHR24120:SF4">
    <property type="entry name" value="GH07239P"/>
    <property type="match status" value="1"/>
</dbReference>
<dbReference type="Gene3D" id="1.25.40.20">
    <property type="entry name" value="Ankyrin repeat-containing domain"/>
    <property type="match status" value="1"/>
</dbReference>
<dbReference type="SMART" id="SM00248">
    <property type="entry name" value="ANK"/>
    <property type="match status" value="4"/>
</dbReference>
<sequence length="871" mass="95801">MFAGFPAAWGDALERADLDAVQDLIPEYARSQNLHGETALMCAVRLGKRELCEILSPLEAGLVTSTGETALTLAIEADNLDICHLLAPQELMLSLPFERTALHVAAAKNSPEVLDALMKMTWQCRDSTGMTPVESAIATNAPDALSFLLNYRLLPPEAIEAAKILALESKSQGMVKTLQQYEQELLASPACADEELIRKAIDTGSSEAEELVQRLILAGIKKAAPVKLVLRLQGHYIHTFKRKVRKQAEEIANLRDSLEASETFIQTLSEQVDDLTSQLQALSARPPAISTSVDTTDLVPSLMDRSLQLSSRHGPELIDASLMTVLTQATLQEEHRREVNEVLAAKDSLTKQLEELQKDYALLTDDFQARRQEEDKANMIINDLKQLLSEQRARNEELCGKAQDYEKELSASKNEVMQTADHLQTVQNALAAKATELNKLKEQLAALQKERSLTHQGIQTATDIMRSEGVQTSDEGVQPEEEPGPQEKRVSEVAAQRICRLYFERRAALIRESTDLQAANTTMKEILEESQHDPSALTARASTFHTAALQAFSNASLGNDTLMTLITDVEKTIADNPQLIADFAEGTRLLSLVDTMTKELALEREKVAASEARVKELTEELLHRHSRAESASSVLSIDSQSDTDDKRDLRALRDLVRSRTGRTGIKPSDCPRPPTDLPMDKLFQSRHRNLDQSIVSTPQQLTETSAACNEVNISLSMGTPAGESTPDHVRQALGAGSFRLDTSQAFDAMRSQASALNKTMLPRAASEGTLVRGDSLDDETLFGKRTSDLMRESSLPLRPDAPLNIAPGHSSIKHIVANISNAWIRSSTPLNYFNPDLLKGKLAPQYYDQIYSTTRSASSPSMARGGLDSLE</sequence>
<protein>
    <submittedName>
        <fullName evidence="3">Ankyrin repeat protein 1</fullName>
    </submittedName>
</protein>
<feature type="region of interest" description="Disordered" evidence="2">
    <location>
        <begin position="464"/>
        <end position="491"/>
    </location>
</feature>
<dbReference type="Proteomes" id="UP000315496">
    <property type="component" value="Chromosome 3"/>
</dbReference>
<evidence type="ECO:0000313" key="4">
    <source>
        <dbReference type="Proteomes" id="UP000315496"/>
    </source>
</evidence>
<keyword evidence="1" id="KW-0175">Coiled coil</keyword>
<dbReference type="InterPro" id="IPR002110">
    <property type="entry name" value="Ankyrin_rpt"/>
</dbReference>
<gene>
    <name evidence="3" type="ORF">GMRT_23241</name>
</gene>
<accession>A0A4Z1T3L2</accession>
<evidence type="ECO:0000256" key="1">
    <source>
        <dbReference type="SAM" id="Coils"/>
    </source>
</evidence>
<feature type="coiled-coil region" evidence="1">
    <location>
        <begin position="237"/>
        <end position="285"/>
    </location>
</feature>
<feature type="compositionally biased region" description="Basic and acidic residues" evidence="2">
    <location>
        <begin position="643"/>
        <end position="657"/>
    </location>
</feature>
<dbReference type="EMBL" id="VDLU01000003">
    <property type="protein sequence ID" value="TNJ27647.1"/>
    <property type="molecule type" value="Genomic_DNA"/>
</dbReference>
<evidence type="ECO:0000256" key="2">
    <source>
        <dbReference type="SAM" id="MobiDB-lite"/>
    </source>
</evidence>
<evidence type="ECO:0000313" key="3">
    <source>
        <dbReference type="EMBL" id="TNJ27647.1"/>
    </source>
</evidence>
<keyword evidence="4" id="KW-1185">Reference proteome</keyword>
<dbReference type="PANTHER" id="PTHR24120">
    <property type="entry name" value="GH07239P"/>
    <property type="match status" value="1"/>
</dbReference>
<feature type="compositionally biased region" description="Polar residues" evidence="2">
    <location>
        <begin position="629"/>
        <end position="640"/>
    </location>
</feature>